<organism evidence="2 3">
    <name type="scientific">Novipirellula rosea</name>
    <dbReference type="NCBI Taxonomy" id="1031540"/>
    <lineage>
        <taxon>Bacteria</taxon>
        <taxon>Pseudomonadati</taxon>
        <taxon>Planctomycetota</taxon>
        <taxon>Planctomycetia</taxon>
        <taxon>Pirellulales</taxon>
        <taxon>Pirellulaceae</taxon>
        <taxon>Novipirellula</taxon>
    </lineage>
</organism>
<name>A0ABP8NKQ1_9BACT</name>
<comment type="caution">
    <text evidence="2">The sequence shown here is derived from an EMBL/GenBank/DDBJ whole genome shotgun (WGS) entry which is preliminary data.</text>
</comment>
<dbReference type="EMBL" id="BAABGA010000082">
    <property type="protein sequence ID" value="GAA4467151.1"/>
    <property type="molecule type" value="Genomic_DNA"/>
</dbReference>
<dbReference type="Proteomes" id="UP001500840">
    <property type="component" value="Unassembled WGS sequence"/>
</dbReference>
<feature type="transmembrane region" description="Helical" evidence="1">
    <location>
        <begin position="130"/>
        <end position="151"/>
    </location>
</feature>
<keyword evidence="1" id="KW-0812">Transmembrane</keyword>
<evidence type="ECO:0000313" key="2">
    <source>
        <dbReference type="EMBL" id="GAA4467151.1"/>
    </source>
</evidence>
<feature type="transmembrane region" description="Helical" evidence="1">
    <location>
        <begin position="180"/>
        <end position="201"/>
    </location>
</feature>
<proteinExistence type="predicted"/>
<accession>A0ABP8NKQ1</accession>
<feature type="transmembrane region" description="Helical" evidence="1">
    <location>
        <begin position="60"/>
        <end position="82"/>
    </location>
</feature>
<protein>
    <recommendedName>
        <fullName evidence="4">Prenyltransferase</fullName>
    </recommendedName>
</protein>
<feature type="transmembrane region" description="Helical" evidence="1">
    <location>
        <begin position="103"/>
        <end position="124"/>
    </location>
</feature>
<reference evidence="3" key="1">
    <citation type="journal article" date="2019" name="Int. J. Syst. Evol. Microbiol.">
        <title>The Global Catalogue of Microorganisms (GCM) 10K type strain sequencing project: providing services to taxonomists for standard genome sequencing and annotation.</title>
        <authorList>
            <consortium name="The Broad Institute Genomics Platform"/>
            <consortium name="The Broad Institute Genome Sequencing Center for Infectious Disease"/>
            <person name="Wu L."/>
            <person name="Ma J."/>
        </authorList>
    </citation>
    <scope>NUCLEOTIDE SEQUENCE [LARGE SCALE GENOMIC DNA]</scope>
    <source>
        <strain evidence="3">JCM 17759</strain>
    </source>
</reference>
<feature type="transmembrane region" description="Helical" evidence="1">
    <location>
        <begin position="251"/>
        <end position="269"/>
    </location>
</feature>
<keyword evidence="1" id="KW-0472">Membrane</keyword>
<feature type="transmembrane region" description="Helical" evidence="1">
    <location>
        <begin position="158"/>
        <end position="174"/>
    </location>
</feature>
<dbReference type="RefSeq" id="WP_345327086.1">
    <property type="nucleotide sequence ID" value="NZ_BAABGA010000082.1"/>
</dbReference>
<gene>
    <name evidence="2" type="ORF">GCM10023156_56910</name>
</gene>
<evidence type="ECO:0000313" key="3">
    <source>
        <dbReference type="Proteomes" id="UP001500840"/>
    </source>
</evidence>
<feature type="transmembrane region" description="Helical" evidence="1">
    <location>
        <begin position="20"/>
        <end position="40"/>
    </location>
</feature>
<keyword evidence="1" id="KW-1133">Transmembrane helix</keyword>
<evidence type="ECO:0008006" key="4">
    <source>
        <dbReference type="Google" id="ProtNLM"/>
    </source>
</evidence>
<sequence>MATILSDASRTTTRSLRGLISIPNILSLDAPLVAIGWQWLMLFAFANPATRNEQTLTAPMFTASTIVLFMSVWLIYTADRLLDCRRMDFDRKASRRHRFAKRWSPIMWPLWGAVLMLGGLIALTHLHRELLFAGSILLIFVTLYAAAVHYLQRGIPKEFIVGTLFAIGVSLPVMTSRLTLSLVIAIGLLAALFVLNCLCVAKAQRASDRQQGIGSAILMFPHLSVRLPWLAGMLATASAVLGTVGLIPTSIAATISLSSILLIPIAVSIDDQIGGLTASQWGELADYALLLPFMVMAIVT</sequence>
<keyword evidence="3" id="KW-1185">Reference proteome</keyword>
<evidence type="ECO:0000256" key="1">
    <source>
        <dbReference type="SAM" id="Phobius"/>
    </source>
</evidence>